<dbReference type="SUPFAM" id="SSF53474">
    <property type="entry name" value="alpha/beta-Hydrolases"/>
    <property type="match status" value="1"/>
</dbReference>
<sequence>MTASGSAQLLFVHGIGGLRDADRERRAWLDSLADGARRAGHSDAVSRLTQGWPADVRFADYSDLFLDRGAQGDTFGPSQNDEAFLSRLVAELTEELAHQALERQAPDLLRMVENARQQLSDEQTQGIGEPLRILAGVLTTLLQIPGLRRAAQWASGRSLLGQLSQVGRYLGRGEPDGGGRCLDTRVRDRVLRGLDPGRPLVVVAHSLGTVVAFEALQHYSGPVRLLITLGSPLATATAVLHRIHPRPPRTPEPVERWLNFWDRDDIVVCRPRIQDWMLPNRAGVLPDSHRVDSDGIWVHTATKYLRQTAVAGPVVEALKR</sequence>
<evidence type="ECO:0000313" key="2">
    <source>
        <dbReference type="Proteomes" id="UP001164439"/>
    </source>
</evidence>
<reference evidence="1" key="1">
    <citation type="submission" date="2022-12" db="EMBL/GenBank/DDBJ databases">
        <authorList>
            <person name="Ruckert C."/>
            <person name="Busche T."/>
            <person name="Kalinowski J."/>
            <person name="Wittmann C."/>
        </authorList>
    </citation>
    <scope>NUCLEOTIDE SEQUENCE</scope>
    <source>
        <strain evidence="1">DSM 40467</strain>
    </source>
</reference>
<name>A0ABY7KLR0_9ACTN</name>
<gene>
    <name evidence="1" type="ORF">STRCI_006410</name>
</gene>
<dbReference type="Proteomes" id="UP001164439">
    <property type="component" value="Chromosome"/>
</dbReference>
<evidence type="ECO:0008006" key="3">
    <source>
        <dbReference type="Google" id="ProtNLM"/>
    </source>
</evidence>
<accession>A0ABY7KLR0</accession>
<organism evidence="1 2">
    <name type="scientific">Streptomyces cinnabarinus</name>
    <dbReference type="NCBI Taxonomy" id="67287"/>
    <lineage>
        <taxon>Bacteria</taxon>
        <taxon>Bacillati</taxon>
        <taxon>Actinomycetota</taxon>
        <taxon>Actinomycetes</taxon>
        <taxon>Kitasatosporales</taxon>
        <taxon>Streptomycetaceae</taxon>
        <taxon>Streptomyces</taxon>
    </lineage>
</organism>
<dbReference type="RefSeq" id="WP_269662438.1">
    <property type="nucleotide sequence ID" value="NZ_CP114413.1"/>
</dbReference>
<proteinExistence type="predicted"/>
<dbReference type="Gene3D" id="3.40.50.1820">
    <property type="entry name" value="alpha/beta hydrolase"/>
    <property type="match status" value="1"/>
</dbReference>
<protein>
    <recommendedName>
        <fullName evidence="3">AB hydrolase-1 domain-containing protein</fullName>
    </recommendedName>
</protein>
<dbReference type="EMBL" id="CP114413">
    <property type="protein sequence ID" value="WAZ24953.1"/>
    <property type="molecule type" value="Genomic_DNA"/>
</dbReference>
<dbReference type="InterPro" id="IPR029058">
    <property type="entry name" value="AB_hydrolase_fold"/>
</dbReference>
<keyword evidence="2" id="KW-1185">Reference proteome</keyword>
<evidence type="ECO:0000313" key="1">
    <source>
        <dbReference type="EMBL" id="WAZ24953.1"/>
    </source>
</evidence>